<evidence type="ECO:0000313" key="2">
    <source>
        <dbReference type="EMBL" id="MDT8997762.1"/>
    </source>
</evidence>
<feature type="coiled-coil region" evidence="1">
    <location>
        <begin position="9"/>
        <end position="58"/>
    </location>
</feature>
<proteinExistence type="predicted"/>
<name>A0ABU3P663_9BURK</name>
<reference evidence="2" key="1">
    <citation type="submission" date="2023-09" db="EMBL/GenBank/DDBJ databases">
        <title>Paucibacter sp. APW11 Genome sequencing and assembly.</title>
        <authorList>
            <person name="Kim I."/>
        </authorList>
    </citation>
    <scope>NUCLEOTIDE SEQUENCE</scope>
    <source>
        <strain evidence="2">APW11</strain>
    </source>
</reference>
<protein>
    <submittedName>
        <fullName evidence="2">Uncharacterized protein</fullName>
    </submittedName>
</protein>
<comment type="caution">
    <text evidence="2">The sequence shown here is derived from an EMBL/GenBank/DDBJ whole genome shotgun (WGS) entry which is preliminary data.</text>
</comment>
<evidence type="ECO:0000256" key="1">
    <source>
        <dbReference type="SAM" id="Coils"/>
    </source>
</evidence>
<accession>A0ABU3P663</accession>
<sequence>MHQTRQHYTETVKRQLDELNSQIDSLEAKAEAVREEARQGYQAELKKLRAQSHQAATQFSALQRAGEESWDQMSNQMDKLREAFRHSFDYFKV</sequence>
<keyword evidence="1" id="KW-0175">Coiled coil</keyword>
<evidence type="ECO:0000313" key="3">
    <source>
        <dbReference type="Proteomes" id="UP001246372"/>
    </source>
</evidence>
<dbReference type="EMBL" id="JAVXZY010000001">
    <property type="protein sequence ID" value="MDT8997762.1"/>
    <property type="molecule type" value="Genomic_DNA"/>
</dbReference>
<dbReference type="RefSeq" id="WP_315647989.1">
    <property type="nucleotide sequence ID" value="NZ_JAVXZY010000001.1"/>
</dbReference>
<gene>
    <name evidence="2" type="ORF">RQP53_00570</name>
</gene>
<dbReference type="Proteomes" id="UP001246372">
    <property type="component" value="Unassembled WGS sequence"/>
</dbReference>
<keyword evidence="3" id="KW-1185">Reference proteome</keyword>
<organism evidence="2 3">
    <name type="scientific">Roseateles aquae</name>
    <dbReference type="NCBI Taxonomy" id="3077235"/>
    <lineage>
        <taxon>Bacteria</taxon>
        <taxon>Pseudomonadati</taxon>
        <taxon>Pseudomonadota</taxon>
        <taxon>Betaproteobacteria</taxon>
        <taxon>Burkholderiales</taxon>
        <taxon>Sphaerotilaceae</taxon>
        <taxon>Roseateles</taxon>
    </lineage>
</organism>